<name>A0A4Y9NYD7_9BRAD</name>
<evidence type="ECO:0000313" key="1">
    <source>
        <dbReference type="EMBL" id="TFV71235.1"/>
    </source>
</evidence>
<reference evidence="1 2" key="1">
    <citation type="submission" date="2019-03" db="EMBL/GenBank/DDBJ databases">
        <title>Bradyrhizobium strains diversity.</title>
        <authorList>
            <person name="Urquiaga M.C.O."/>
            <person name="Hungria M."/>
            <person name="Delamuta J.R.M."/>
            <person name="Klepa M.S."/>
        </authorList>
    </citation>
    <scope>NUCLEOTIDE SEQUENCE [LARGE SCALE GENOMIC DNA]</scope>
    <source>
        <strain evidence="1 2">CNPSo 3426</strain>
    </source>
</reference>
<gene>
    <name evidence="1" type="ORF">E4K64_27890</name>
</gene>
<comment type="caution">
    <text evidence="1">The sequence shown here is derived from an EMBL/GenBank/DDBJ whole genome shotgun (WGS) entry which is preliminary data.</text>
</comment>
<organism evidence="1 2">
    <name type="scientific">Bradyrhizobium frederickii</name>
    <dbReference type="NCBI Taxonomy" id="2560054"/>
    <lineage>
        <taxon>Bacteria</taxon>
        <taxon>Pseudomonadati</taxon>
        <taxon>Pseudomonadota</taxon>
        <taxon>Alphaproteobacteria</taxon>
        <taxon>Hyphomicrobiales</taxon>
        <taxon>Nitrobacteraceae</taxon>
        <taxon>Bradyrhizobium</taxon>
    </lineage>
</organism>
<dbReference type="Proteomes" id="UP000297700">
    <property type="component" value="Unassembled WGS sequence"/>
</dbReference>
<accession>A0A4Y9NYD7</accession>
<dbReference type="AlphaFoldDB" id="A0A4Y9NYD7"/>
<sequence length="73" mass="8378">MTSHCDDELTAIPREIAAKQLYIENQAILIEVLERDGHDMVGERSSLAKERSNLARQIARQLRLLQTRCTLDE</sequence>
<evidence type="ECO:0000313" key="2">
    <source>
        <dbReference type="Proteomes" id="UP000297700"/>
    </source>
</evidence>
<dbReference type="EMBL" id="SPQS01000018">
    <property type="protein sequence ID" value="TFV71235.1"/>
    <property type="molecule type" value="Genomic_DNA"/>
</dbReference>
<proteinExistence type="predicted"/>
<protein>
    <submittedName>
        <fullName evidence="1">Uncharacterized protein</fullName>
    </submittedName>
</protein>